<feature type="domain" description="2Fe-2S ferredoxin-type" evidence="11">
    <location>
        <begin position="94"/>
        <end position="196"/>
    </location>
</feature>
<feature type="region of interest" description="Disordered" evidence="10">
    <location>
        <begin position="71"/>
        <end position="92"/>
    </location>
</feature>
<evidence type="ECO:0000256" key="8">
    <source>
        <dbReference type="ARBA" id="ARBA00023014"/>
    </source>
</evidence>
<dbReference type="PROSITE" id="PS51085">
    <property type="entry name" value="2FE2S_FER_2"/>
    <property type="match status" value="1"/>
</dbReference>
<reference evidence="12 13" key="1">
    <citation type="submission" date="2017-03" db="EMBL/GenBank/DDBJ databases">
        <title>WGS assembly of Porphyra umbilicalis.</title>
        <authorList>
            <person name="Brawley S.H."/>
            <person name="Blouin N.A."/>
            <person name="Ficko-Blean E."/>
            <person name="Wheeler G.L."/>
            <person name="Lohr M."/>
            <person name="Goodson H.V."/>
            <person name="Jenkins J.W."/>
            <person name="Blaby-Haas C.E."/>
            <person name="Helliwell K.E."/>
            <person name="Chan C."/>
            <person name="Marriage T."/>
            <person name="Bhattacharya D."/>
            <person name="Klein A.S."/>
            <person name="Badis Y."/>
            <person name="Brodie J."/>
            <person name="Cao Y."/>
            <person name="Collen J."/>
            <person name="Dittami S.M."/>
            <person name="Gachon C.M."/>
            <person name="Green B.R."/>
            <person name="Karpowicz S."/>
            <person name="Kim J.W."/>
            <person name="Kudahl U."/>
            <person name="Lin S."/>
            <person name="Michel G."/>
            <person name="Mittag M."/>
            <person name="Olson B.J."/>
            <person name="Pangilinan J."/>
            <person name="Peng Y."/>
            <person name="Qiu H."/>
            <person name="Shu S."/>
            <person name="Singer J.T."/>
            <person name="Smith A.G."/>
            <person name="Sprecher B.N."/>
            <person name="Wagner V."/>
            <person name="Wang W."/>
            <person name="Wang Z.-Y."/>
            <person name="Yan J."/>
            <person name="Yarish C."/>
            <person name="Zoeuner-Riek S."/>
            <person name="Zhuang Y."/>
            <person name="Zou Y."/>
            <person name="Lindquist E.A."/>
            <person name="Grimwood J."/>
            <person name="Barry K."/>
            <person name="Rokhsar D.S."/>
            <person name="Schmutz J."/>
            <person name="Stiller J.W."/>
            <person name="Grossman A.R."/>
            <person name="Prochnik S.E."/>
        </authorList>
    </citation>
    <scope>NUCLEOTIDE SEQUENCE [LARGE SCALE GENOMIC DNA]</scope>
    <source>
        <strain evidence="12">4086291</strain>
    </source>
</reference>
<evidence type="ECO:0000256" key="9">
    <source>
        <dbReference type="ARBA" id="ARBA00034078"/>
    </source>
</evidence>
<dbReference type="GO" id="GO:0009055">
    <property type="term" value="F:electron transfer activity"/>
    <property type="evidence" value="ECO:0007669"/>
    <property type="project" value="TreeGrafter"/>
</dbReference>
<evidence type="ECO:0000256" key="6">
    <source>
        <dbReference type="ARBA" id="ARBA00022982"/>
    </source>
</evidence>
<dbReference type="PANTHER" id="PTHR23426:SF72">
    <property type="entry name" value="2FE-2S FERREDOXIN-TYPE DOMAIN-CONTAINING PROTEIN"/>
    <property type="match status" value="1"/>
</dbReference>
<dbReference type="OrthoDB" id="268593at2759"/>
<dbReference type="Pfam" id="PF00111">
    <property type="entry name" value="Fer2"/>
    <property type="match status" value="1"/>
</dbReference>
<sequence length="209" mass="21850">MLFSAARQRCAAAVRPALATASAAARPGQTPKSTWAVSPAPALAAPALAAPLTPPPPPSGERGAAVVLSATSPPHRRRHPGTYVCPPPPGTPTVKLTIVERDGNRRELDVPVGTSVLSVAHSNEIDLEGACEGSLACSTCHVYVDEPTFERLPEACDDELDMLDLAFGLRENSRLGCQVICDDTTDGMVVTLPAATRNMAVDGYVPKPH</sequence>
<dbReference type="GO" id="GO:0046872">
    <property type="term" value="F:metal ion binding"/>
    <property type="evidence" value="ECO:0007669"/>
    <property type="project" value="UniProtKB-KW"/>
</dbReference>
<comment type="cofactor">
    <cofactor evidence="9">
        <name>[2Fe-2S] cluster</name>
        <dbReference type="ChEBI" id="CHEBI:190135"/>
    </cofactor>
</comment>
<dbReference type="Proteomes" id="UP000218209">
    <property type="component" value="Unassembled WGS sequence"/>
</dbReference>
<keyword evidence="6" id="KW-0249">Electron transport</keyword>
<evidence type="ECO:0000313" key="12">
    <source>
        <dbReference type="EMBL" id="OSX71763.1"/>
    </source>
</evidence>
<proteinExistence type="inferred from homology"/>
<evidence type="ECO:0000256" key="7">
    <source>
        <dbReference type="ARBA" id="ARBA00023004"/>
    </source>
</evidence>
<dbReference type="PANTHER" id="PTHR23426">
    <property type="entry name" value="FERREDOXIN/ADRENODOXIN"/>
    <property type="match status" value="1"/>
</dbReference>
<comment type="similarity">
    <text evidence="1">Belongs to the adrenodoxin/putidaredoxin family.</text>
</comment>
<dbReference type="GO" id="GO:0051537">
    <property type="term" value="F:2 iron, 2 sulfur cluster binding"/>
    <property type="evidence" value="ECO:0007669"/>
    <property type="project" value="UniProtKB-KW"/>
</dbReference>
<dbReference type="GO" id="GO:0005739">
    <property type="term" value="C:mitochondrion"/>
    <property type="evidence" value="ECO:0007669"/>
    <property type="project" value="TreeGrafter"/>
</dbReference>
<dbReference type="PRINTS" id="PR00355">
    <property type="entry name" value="ADRENODOXIN"/>
</dbReference>
<dbReference type="InterPro" id="IPR036010">
    <property type="entry name" value="2Fe-2S_ferredoxin-like_sf"/>
</dbReference>
<evidence type="ECO:0000256" key="5">
    <source>
        <dbReference type="ARBA" id="ARBA00022723"/>
    </source>
</evidence>
<dbReference type="PROSITE" id="PS00814">
    <property type="entry name" value="ADX"/>
    <property type="match status" value="1"/>
</dbReference>
<dbReference type="InterPro" id="IPR012675">
    <property type="entry name" value="Beta-grasp_dom_sf"/>
</dbReference>
<dbReference type="AlphaFoldDB" id="A0A1X6NTQ1"/>
<dbReference type="GO" id="GO:0140647">
    <property type="term" value="P:P450-containing electron transport chain"/>
    <property type="evidence" value="ECO:0007669"/>
    <property type="project" value="InterPro"/>
</dbReference>
<gene>
    <name evidence="12" type="ORF">BU14_0504s0016</name>
</gene>
<keyword evidence="13" id="KW-1185">Reference proteome</keyword>
<evidence type="ECO:0000256" key="2">
    <source>
        <dbReference type="ARBA" id="ARBA00019395"/>
    </source>
</evidence>
<dbReference type="EMBL" id="KV919110">
    <property type="protein sequence ID" value="OSX71763.1"/>
    <property type="molecule type" value="Genomic_DNA"/>
</dbReference>
<evidence type="ECO:0000256" key="3">
    <source>
        <dbReference type="ARBA" id="ARBA00022448"/>
    </source>
</evidence>
<dbReference type="Gene3D" id="3.10.20.30">
    <property type="match status" value="1"/>
</dbReference>
<evidence type="ECO:0000256" key="1">
    <source>
        <dbReference type="ARBA" id="ARBA00010914"/>
    </source>
</evidence>
<accession>A0A1X6NTQ1</accession>
<dbReference type="CDD" id="cd00207">
    <property type="entry name" value="fer2"/>
    <property type="match status" value="1"/>
</dbReference>
<evidence type="ECO:0000256" key="4">
    <source>
        <dbReference type="ARBA" id="ARBA00022714"/>
    </source>
</evidence>
<keyword evidence="4" id="KW-0001">2Fe-2S</keyword>
<dbReference type="InterPro" id="IPR018298">
    <property type="entry name" value="Adrenodoxin_Fe-S_BS"/>
</dbReference>
<name>A0A1X6NTQ1_PORUM</name>
<dbReference type="InterPro" id="IPR001055">
    <property type="entry name" value="Adrenodoxin-like"/>
</dbReference>
<evidence type="ECO:0000259" key="11">
    <source>
        <dbReference type="PROSITE" id="PS51085"/>
    </source>
</evidence>
<keyword evidence="5" id="KW-0479">Metal-binding</keyword>
<evidence type="ECO:0000256" key="10">
    <source>
        <dbReference type="SAM" id="MobiDB-lite"/>
    </source>
</evidence>
<keyword evidence="7" id="KW-0408">Iron</keyword>
<dbReference type="SUPFAM" id="SSF54292">
    <property type="entry name" value="2Fe-2S ferredoxin-like"/>
    <property type="match status" value="1"/>
</dbReference>
<organism evidence="12 13">
    <name type="scientific">Porphyra umbilicalis</name>
    <name type="common">Purple laver</name>
    <name type="synonym">Red alga</name>
    <dbReference type="NCBI Taxonomy" id="2786"/>
    <lineage>
        <taxon>Eukaryota</taxon>
        <taxon>Rhodophyta</taxon>
        <taxon>Bangiophyceae</taxon>
        <taxon>Bangiales</taxon>
        <taxon>Bangiaceae</taxon>
        <taxon>Porphyra</taxon>
    </lineage>
</organism>
<keyword evidence="3" id="KW-0813">Transport</keyword>
<evidence type="ECO:0000313" key="13">
    <source>
        <dbReference type="Proteomes" id="UP000218209"/>
    </source>
</evidence>
<keyword evidence="8" id="KW-0411">Iron-sulfur</keyword>
<dbReference type="InterPro" id="IPR001041">
    <property type="entry name" value="2Fe-2S_ferredoxin-type"/>
</dbReference>
<protein>
    <recommendedName>
        <fullName evidence="2">2Fe-2S ferredoxin</fullName>
    </recommendedName>
</protein>